<dbReference type="PROSITE" id="PS00108">
    <property type="entry name" value="PROTEIN_KINASE_ST"/>
    <property type="match status" value="1"/>
</dbReference>
<evidence type="ECO:0000256" key="2">
    <source>
        <dbReference type="ARBA" id="ARBA00022679"/>
    </source>
</evidence>
<feature type="region of interest" description="Disordered" evidence="7">
    <location>
        <begin position="299"/>
        <end position="352"/>
    </location>
</feature>
<keyword evidence="10" id="KW-1185">Reference proteome</keyword>
<keyword evidence="3 6" id="KW-0547">Nucleotide-binding</keyword>
<evidence type="ECO:0000256" key="1">
    <source>
        <dbReference type="ARBA" id="ARBA00022527"/>
    </source>
</evidence>
<feature type="region of interest" description="Disordered" evidence="7">
    <location>
        <begin position="1000"/>
        <end position="1029"/>
    </location>
</feature>
<dbReference type="Gene3D" id="1.10.510.10">
    <property type="entry name" value="Transferase(Phosphotransferase) domain 1"/>
    <property type="match status" value="2"/>
</dbReference>
<evidence type="ECO:0000256" key="4">
    <source>
        <dbReference type="ARBA" id="ARBA00022777"/>
    </source>
</evidence>
<organism evidence="9 10">
    <name type="scientific">Leishmania tarentolae</name>
    <name type="common">Sauroleishmania tarentolae</name>
    <dbReference type="NCBI Taxonomy" id="5689"/>
    <lineage>
        <taxon>Eukaryota</taxon>
        <taxon>Discoba</taxon>
        <taxon>Euglenozoa</taxon>
        <taxon>Kinetoplastea</taxon>
        <taxon>Metakinetoplastina</taxon>
        <taxon>Trypanosomatida</taxon>
        <taxon>Trypanosomatidae</taxon>
        <taxon>Leishmaniinae</taxon>
        <taxon>Leishmania</taxon>
        <taxon>lizard Leishmania</taxon>
    </lineage>
</organism>
<dbReference type="InterPro" id="IPR000719">
    <property type="entry name" value="Prot_kinase_dom"/>
</dbReference>
<dbReference type="Pfam" id="PF00069">
    <property type="entry name" value="Pkinase"/>
    <property type="match status" value="1"/>
</dbReference>
<proteinExistence type="predicted"/>
<evidence type="ECO:0000313" key="10">
    <source>
        <dbReference type="Proteomes" id="UP000419144"/>
    </source>
</evidence>
<feature type="region of interest" description="Disordered" evidence="7">
    <location>
        <begin position="1190"/>
        <end position="1234"/>
    </location>
</feature>
<feature type="compositionally biased region" description="Polar residues" evidence="7">
    <location>
        <begin position="1282"/>
        <end position="1301"/>
    </location>
</feature>
<feature type="region of interest" description="Disordered" evidence="7">
    <location>
        <begin position="1"/>
        <end position="35"/>
    </location>
</feature>
<keyword evidence="4 9" id="KW-0418">Kinase</keyword>
<dbReference type="EMBL" id="BLBS01000024">
    <property type="protein sequence ID" value="GET87946.1"/>
    <property type="molecule type" value="Genomic_DNA"/>
</dbReference>
<feature type="domain" description="Protein kinase" evidence="8">
    <location>
        <begin position="727"/>
        <end position="1020"/>
    </location>
</feature>
<dbReference type="PROSITE" id="PS00107">
    <property type="entry name" value="PROTEIN_KINASE_ATP"/>
    <property type="match status" value="1"/>
</dbReference>
<feature type="compositionally biased region" description="Polar residues" evidence="7">
    <location>
        <begin position="1205"/>
        <end position="1215"/>
    </location>
</feature>
<evidence type="ECO:0000313" key="9">
    <source>
        <dbReference type="EMBL" id="GET87946.1"/>
    </source>
</evidence>
<keyword evidence="5 6" id="KW-0067">ATP-binding</keyword>
<feature type="region of interest" description="Disordered" evidence="7">
    <location>
        <begin position="1490"/>
        <end position="1528"/>
    </location>
</feature>
<evidence type="ECO:0000256" key="7">
    <source>
        <dbReference type="SAM" id="MobiDB-lite"/>
    </source>
</evidence>
<feature type="compositionally biased region" description="Polar residues" evidence="7">
    <location>
        <begin position="1543"/>
        <end position="1556"/>
    </location>
</feature>
<feature type="binding site" evidence="6">
    <location>
        <position position="756"/>
    </location>
    <ligand>
        <name>ATP</name>
        <dbReference type="ChEBI" id="CHEBI:30616"/>
    </ligand>
</feature>
<feature type="compositionally biased region" description="Polar residues" evidence="7">
    <location>
        <begin position="17"/>
        <end position="26"/>
    </location>
</feature>
<reference evidence="9" key="1">
    <citation type="submission" date="2019-11" db="EMBL/GenBank/DDBJ databases">
        <title>Leishmania tarentolae CDS.</title>
        <authorList>
            <person name="Goto Y."/>
            <person name="Yamagishi J."/>
        </authorList>
    </citation>
    <scope>NUCLEOTIDE SEQUENCE [LARGE SCALE GENOMIC DNA]</scope>
    <source>
        <strain evidence="9">Parrot Tar II</strain>
    </source>
</reference>
<feature type="region of interest" description="Disordered" evidence="7">
    <location>
        <begin position="172"/>
        <end position="199"/>
    </location>
</feature>
<feature type="region of interest" description="Disordered" evidence="7">
    <location>
        <begin position="1079"/>
        <end position="1104"/>
    </location>
</feature>
<sequence length="1679" mass="176488">MLPSSAPPWGSGPPNLASYSTLATRDSTAKSAEDPTSAALHNLFTFSRRQSAECGTPSATPSSDEVAGRNIERCQCCTRLPLKGRMEEALLAPVLEKPRCTSTLVATQSTLETSHSGTDGGAVMSAHIRATSTELRTRMDDAPPMAVSAIFSCARPHLGMMAQVSSSIAISNQTSASAPPTPNNRRELSKMGRRPSSAPVFRLPSGTDLRALALVVFGVHHVKTNGWRDAPSPASLPVRQASSMVNSTDVTLVASDTHFDRSINERFNTVESDCTCAAAAPRTALGTCVAGVEAVPSFDSSNASANASARKDRHSSGTRACGVPSESVSLQPIGTSSFDSDGAAAEGCDSEVSVTAGTSETLGALHRGDDTPVTGGRCSRVRRRRSISTPVAGELGGFAPAASGASEAAAAASNPADHHLCVESCSNSGGGAGAEIEGVRCLFGRPMLSSLTSQRDGGGGGGAPAPPLGIFQSGLFLSMNEGDVPPASALEAPMTPQSFSMMLLARENGEGVLQHPVRAGSVSSAATTPTNGAGCSLPLPEGKNRMSRQSSHQVPPVVHGAETAGGGDGLRINRLEDWFVDGCSRDSHETRTTGMTLTSGVGPHSCMAAGSGSAACVLGGGYVSPLGSFQMLSGNRKQEIPISAVDADDIPSTPTDISALPHPPSPLSARRQRQRRACLHPDGDNAVRRNSRVDVETGVIETDTLVRARAVSKDGARTYEIVNEKYVMYDYELGKGSYSTVRLCYNLMNGYFYAVKVLDRVRLKHRQLGSEAGLCKIDQEIAMMKQVQHKNIIALHEVIRDPSMRYVYLVLELAESREVLSMRDNGDVLPRGGNGAATAYPEAATREIVKGLLQALMYAHYLGVAHRDIKPSNVLLKSDGTVKLCDFGVSVLVGDTPLQLNREGSVAFLAPELLLSSEVDVSRFVTPVDLSLGTTRNRGAAHMLTDDTLPSAARTTRTTVASSATATNETQLETTGWAMSSMEQGAKWTQDVMSASVGTVSEPGARASSRAPVRGFSSASGGSPSGIPTWPLSGSLPLRGDGGGAARRASFRPRSPLPFGAAGDACSARMVTASADPGIGGVTPETPPTAASSPATPAAQPLGCPSEAADQAPVDLFKADVFALGVTVYTILLGRLPWHASSAGSQRAAILAEPDPFLRLYKAAYGDAYIWPPQARDACWPPHGVLSSDSIPVSSQARRLASGNDARSANEGTENTEVRDRQQPISDEKDHGVAPAPATAFACKWRHYSSNTGTSSDDHSSEQDKCAPAAMKLADAPPSHCNAPTRSDGTSSPPVVKHSTTGRRLSDPVMQQLAMRATTSEGCPPSDRVEPQSKACGSRTAIDAPPPPTPVQQAQNLHLPQWKPFTDVILGTTSIKKATAADTAITQQPQMAVMYRRHGGGEHVDDDSRQMNARTACVRPRVSAIKTQVSRAATQPRLGLLVEVPRSGAICGDQRAALSGPVCAPPSRQSRPTTILNQLMPCRGAFDVDNDDGLASHPSEVVEGMNESTRDSRQCIQGSSSDLLQNDPSTVISTTHLYTGNVISSGITGRSTNSGEVDNASADDDDGSSSTAHGRSGISATSSLCSDDDEDSEACESIYERLFEMEQPCRAYTVAERMPLPPIPGVSQEISGEAVDFVRLCLCLDPAERRTVFELFRHPWIRGGERAPVVEANTSRESP</sequence>
<dbReference type="PANTHER" id="PTHR24349">
    <property type="entry name" value="SERINE/THREONINE-PROTEIN KINASE"/>
    <property type="match status" value="1"/>
</dbReference>
<keyword evidence="1" id="KW-0723">Serine/threonine-protein kinase</keyword>
<keyword evidence="2" id="KW-0808">Transferase</keyword>
<dbReference type="VEuPathDB" id="TriTrypDB:LtaPh_1905600"/>
<dbReference type="Proteomes" id="UP000419144">
    <property type="component" value="Unassembled WGS sequence"/>
</dbReference>
<dbReference type="InterPro" id="IPR017441">
    <property type="entry name" value="Protein_kinase_ATP_BS"/>
</dbReference>
<evidence type="ECO:0000259" key="8">
    <source>
        <dbReference type="PROSITE" id="PS50011"/>
    </source>
</evidence>
<gene>
    <name evidence="9" type="ORF">LtaPh_1905600</name>
</gene>
<dbReference type="GO" id="GO:0004674">
    <property type="term" value="F:protein serine/threonine kinase activity"/>
    <property type="evidence" value="ECO:0007669"/>
    <property type="project" value="UniProtKB-KW"/>
</dbReference>
<dbReference type="OrthoDB" id="68483at2759"/>
<dbReference type="PROSITE" id="PS50011">
    <property type="entry name" value="PROTEIN_KINASE_DOM"/>
    <property type="match status" value="1"/>
</dbReference>
<evidence type="ECO:0000256" key="3">
    <source>
        <dbReference type="ARBA" id="ARBA00022741"/>
    </source>
</evidence>
<evidence type="ECO:0000256" key="6">
    <source>
        <dbReference type="PROSITE-ProRule" id="PRU10141"/>
    </source>
</evidence>
<feature type="region of interest" description="Disordered" evidence="7">
    <location>
        <begin position="1274"/>
        <end position="1301"/>
    </location>
</feature>
<dbReference type="SMART" id="SM00220">
    <property type="entry name" value="S_TKc"/>
    <property type="match status" value="1"/>
</dbReference>
<feature type="compositionally biased region" description="Basic and acidic residues" evidence="7">
    <location>
        <begin position="1216"/>
        <end position="1232"/>
    </location>
</feature>
<feature type="compositionally biased region" description="Low complexity" evidence="7">
    <location>
        <begin position="1088"/>
        <end position="1099"/>
    </location>
</feature>
<dbReference type="InterPro" id="IPR008271">
    <property type="entry name" value="Ser/Thr_kinase_AS"/>
</dbReference>
<feature type="region of interest" description="Disordered" evidence="7">
    <location>
        <begin position="1543"/>
        <end position="1590"/>
    </location>
</feature>
<feature type="region of interest" description="Disordered" evidence="7">
    <location>
        <begin position="1318"/>
        <end position="1353"/>
    </location>
</feature>
<name>A0A640KE34_LEITA</name>
<accession>A0A640KE34</accession>
<protein>
    <submittedName>
        <fullName evidence="9">Protein kinase, putative</fullName>
    </submittedName>
</protein>
<dbReference type="SUPFAM" id="SSF56112">
    <property type="entry name" value="Protein kinase-like (PK-like)"/>
    <property type="match status" value="3"/>
</dbReference>
<feature type="compositionally biased region" description="Polar residues" evidence="7">
    <location>
        <begin position="326"/>
        <end position="339"/>
    </location>
</feature>
<dbReference type="Gene3D" id="3.30.200.20">
    <property type="entry name" value="Phosphorylase Kinase, domain 1"/>
    <property type="match status" value="1"/>
</dbReference>
<evidence type="ECO:0000256" key="5">
    <source>
        <dbReference type="ARBA" id="ARBA00022840"/>
    </source>
</evidence>
<feature type="compositionally biased region" description="Low complexity" evidence="7">
    <location>
        <begin position="1015"/>
        <end position="1026"/>
    </location>
</feature>
<dbReference type="InterPro" id="IPR050205">
    <property type="entry name" value="CDPK_Ser/Thr_kinases"/>
</dbReference>
<dbReference type="InterPro" id="IPR011009">
    <property type="entry name" value="Kinase-like_dom_sf"/>
</dbReference>
<feature type="compositionally biased region" description="Low complexity" evidence="7">
    <location>
        <begin position="1"/>
        <end position="14"/>
    </location>
</feature>
<feature type="compositionally biased region" description="Polar residues" evidence="7">
    <location>
        <begin position="1514"/>
        <end position="1528"/>
    </location>
</feature>
<feature type="region of interest" description="Disordered" evidence="7">
    <location>
        <begin position="542"/>
        <end position="565"/>
    </location>
</feature>
<dbReference type="GO" id="GO:0005524">
    <property type="term" value="F:ATP binding"/>
    <property type="evidence" value="ECO:0007669"/>
    <property type="project" value="UniProtKB-UniRule"/>
</dbReference>
<comment type="caution">
    <text evidence="9">The sequence shown here is derived from an EMBL/GenBank/DDBJ whole genome shotgun (WGS) entry which is preliminary data.</text>
</comment>